<dbReference type="InterPro" id="IPR050087">
    <property type="entry name" value="AON_synthase_class-II"/>
</dbReference>
<dbReference type="HOGENOM" id="CLU_015846_11_2_6"/>
<dbReference type="NCBIfam" id="TIGR00858">
    <property type="entry name" value="bioF"/>
    <property type="match status" value="1"/>
</dbReference>
<dbReference type="Gene3D" id="3.40.640.10">
    <property type="entry name" value="Type I PLP-dependent aspartate aminotransferase-like (Major domain)"/>
    <property type="match status" value="1"/>
</dbReference>
<dbReference type="UniPathway" id="UPA00078"/>
<comment type="catalytic activity">
    <reaction evidence="8 10">
        <text>6-carboxyhexanoyl-[ACP] + L-alanine + H(+) = (8S)-8-amino-7-oxononanoate + holo-[ACP] + CO2</text>
        <dbReference type="Rhea" id="RHEA:42288"/>
        <dbReference type="Rhea" id="RHEA-COMP:9685"/>
        <dbReference type="Rhea" id="RHEA-COMP:9955"/>
        <dbReference type="ChEBI" id="CHEBI:15378"/>
        <dbReference type="ChEBI" id="CHEBI:16526"/>
        <dbReference type="ChEBI" id="CHEBI:57972"/>
        <dbReference type="ChEBI" id="CHEBI:64479"/>
        <dbReference type="ChEBI" id="CHEBI:78846"/>
        <dbReference type="ChEBI" id="CHEBI:149468"/>
        <dbReference type="EC" id="2.3.1.47"/>
    </reaction>
</comment>
<keyword evidence="5 10" id="KW-0808">Transferase</keyword>
<evidence type="ECO:0000256" key="8">
    <source>
        <dbReference type="ARBA" id="ARBA00047715"/>
    </source>
</evidence>
<dbReference type="OrthoDB" id="9807157at2"/>
<dbReference type="EC" id="2.3.1.47" evidence="10"/>
<protein>
    <recommendedName>
        <fullName evidence="10">8-amino-7-ketopelargonate synthase</fullName>
        <ecNumber evidence="10">2.3.1.47</ecNumber>
    </recommendedName>
</protein>
<comment type="function">
    <text evidence="10">Catalyzes the decarboxylative condensation of pimeloyl-[acyl-carrier protein] and L-alanine to produce 8-amino-7-oxononanoate (AON), [acyl-carrier protein], and carbon dioxide.</text>
</comment>
<gene>
    <name evidence="12" type="ORF">NVI5450_1439</name>
</gene>
<keyword evidence="7 9" id="KW-0663">Pyridoxal phosphate</keyword>
<evidence type="ECO:0000256" key="2">
    <source>
        <dbReference type="ARBA" id="ARBA00004746"/>
    </source>
</evidence>
<dbReference type="AlphaFoldDB" id="A0A090IG69"/>
<reference evidence="12 13" key="1">
    <citation type="submission" date="2016-11" db="EMBL/GenBank/DDBJ databases">
        <authorList>
            <person name="Jaros S."/>
            <person name="Januszkiewicz K."/>
            <person name="Wedrychowicz H."/>
        </authorList>
    </citation>
    <scope>NUCLEOTIDE SEQUENCE [LARGE SCALE GENOMIC DNA]</scope>
    <source>
        <strain evidence="12">NVI 5450</strain>
    </source>
</reference>
<dbReference type="PANTHER" id="PTHR13693:SF100">
    <property type="entry name" value="8-AMINO-7-OXONONANOATE SYNTHASE"/>
    <property type="match status" value="1"/>
</dbReference>
<dbReference type="EMBL" id="FPLD01000045">
    <property type="protein sequence ID" value="SGY93104.1"/>
    <property type="molecule type" value="Genomic_DNA"/>
</dbReference>
<dbReference type="InterPro" id="IPR015424">
    <property type="entry name" value="PyrdxlP-dep_Trfase"/>
</dbReference>
<dbReference type="InterPro" id="IPR015421">
    <property type="entry name" value="PyrdxlP-dep_Trfase_major"/>
</dbReference>
<dbReference type="PROSITE" id="PS00599">
    <property type="entry name" value="AA_TRANSFER_CLASS_2"/>
    <property type="match status" value="1"/>
</dbReference>
<dbReference type="PANTHER" id="PTHR13693">
    <property type="entry name" value="CLASS II AMINOTRANSFERASE/8-AMINO-7-OXONONANOATE SYNTHASE"/>
    <property type="match status" value="1"/>
</dbReference>
<dbReference type="SUPFAM" id="SSF53383">
    <property type="entry name" value="PLP-dependent transferases"/>
    <property type="match status" value="1"/>
</dbReference>
<dbReference type="Proteomes" id="UP000183794">
    <property type="component" value="Unassembled WGS sequence"/>
</dbReference>
<evidence type="ECO:0000256" key="3">
    <source>
        <dbReference type="ARBA" id="ARBA00010008"/>
    </source>
</evidence>
<organism evidence="12 13">
    <name type="scientific">Moritella viscosa</name>
    <dbReference type="NCBI Taxonomy" id="80854"/>
    <lineage>
        <taxon>Bacteria</taxon>
        <taxon>Pseudomonadati</taxon>
        <taxon>Pseudomonadota</taxon>
        <taxon>Gammaproteobacteria</taxon>
        <taxon>Alteromonadales</taxon>
        <taxon>Moritellaceae</taxon>
        <taxon>Moritella</taxon>
    </lineage>
</organism>
<evidence type="ECO:0000259" key="11">
    <source>
        <dbReference type="Pfam" id="PF00155"/>
    </source>
</evidence>
<evidence type="ECO:0000256" key="6">
    <source>
        <dbReference type="ARBA" id="ARBA00022756"/>
    </source>
</evidence>
<feature type="domain" description="Aminotransferase class I/classII large" evidence="11">
    <location>
        <begin position="29"/>
        <end position="367"/>
    </location>
</feature>
<feature type="modified residue" description="N6-(pyridoxal phosphate)lysine" evidence="9">
    <location>
        <position position="227"/>
    </location>
</feature>
<evidence type="ECO:0000256" key="1">
    <source>
        <dbReference type="ARBA" id="ARBA00001933"/>
    </source>
</evidence>
<evidence type="ECO:0000256" key="7">
    <source>
        <dbReference type="ARBA" id="ARBA00022898"/>
    </source>
</evidence>
<dbReference type="STRING" id="80854.MVIS_1926"/>
<comment type="subunit">
    <text evidence="4 10">Homodimer.</text>
</comment>
<sequence>MAFEFITQGLRQQQVNSLLRTRASSNGAINFSANDYLGLSTHPELISAWQSGANEYGVGSGGSFLVTGYTNAHAALEENLAEITGYESSLLFNSGYTANQALIKALLGKNDLLVQDKLNHASLIEAGVYSPATMKRFKHNDCEHLAQILTQNRHQHTNSLVVTEGVFSMDGDKSNLHAISQQCKTHDSWLLVDDAHGFGVLPKGQNSLKQHSLLAHDVDLYMATFGKAVGVSGAFVAASKDVIEYLVNFSKPYIYSTAMPAAMAVCIDKALTIMATETWRVAHLSQLITYFKQQCFLRNITLMPSDTAIQPLIIGDANKAMKISQYLASKGLLVKAIRPPTVPAGSSRLRIALSASHRIEDIDLLLNCLKDALDDSTRGLHD</sequence>
<evidence type="ECO:0000256" key="9">
    <source>
        <dbReference type="PIRSR" id="PIRSR604723-51"/>
    </source>
</evidence>
<comment type="cofactor">
    <cofactor evidence="1 9 10">
        <name>pyridoxal 5'-phosphate</name>
        <dbReference type="ChEBI" id="CHEBI:597326"/>
    </cofactor>
</comment>
<dbReference type="KEGG" id="mvs:MVIS_1926"/>
<dbReference type="Pfam" id="PF00155">
    <property type="entry name" value="Aminotran_1_2"/>
    <property type="match status" value="1"/>
</dbReference>
<accession>A0A090IG69</accession>
<dbReference type="InterPro" id="IPR004839">
    <property type="entry name" value="Aminotransferase_I/II_large"/>
</dbReference>
<dbReference type="Gene3D" id="3.90.1150.10">
    <property type="entry name" value="Aspartate Aminotransferase, domain 1"/>
    <property type="match status" value="1"/>
</dbReference>
<dbReference type="PATRIC" id="fig|80854.5.peg.2058"/>
<dbReference type="InterPro" id="IPR004723">
    <property type="entry name" value="AONS_Archaea/Proteobacteria"/>
</dbReference>
<dbReference type="GO" id="GO:0008710">
    <property type="term" value="F:8-amino-7-oxononanoate synthase activity"/>
    <property type="evidence" value="ECO:0007669"/>
    <property type="project" value="UniProtKB-UniRule"/>
</dbReference>
<keyword evidence="6" id="KW-0093">Biotin biosynthesis</keyword>
<dbReference type="GO" id="GO:0009102">
    <property type="term" value="P:biotin biosynthetic process"/>
    <property type="evidence" value="ECO:0007669"/>
    <property type="project" value="UniProtKB-UniRule"/>
</dbReference>
<evidence type="ECO:0000256" key="5">
    <source>
        <dbReference type="ARBA" id="ARBA00022679"/>
    </source>
</evidence>
<evidence type="ECO:0000256" key="10">
    <source>
        <dbReference type="RuleBase" id="RU003693"/>
    </source>
</evidence>
<dbReference type="RefSeq" id="WP_045110186.1">
    <property type="nucleotide sequence ID" value="NZ_CAWRBC010000142.1"/>
</dbReference>
<comment type="pathway">
    <text evidence="2 10">Cofactor biosynthesis; biotin biosynthesis.</text>
</comment>
<dbReference type="CDD" id="cd06454">
    <property type="entry name" value="KBL_like"/>
    <property type="match status" value="1"/>
</dbReference>
<proteinExistence type="inferred from homology"/>
<dbReference type="InterPro" id="IPR015422">
    <property type="entry name" value="PyrdxlP-dep_Trfase_small"/>
</dbReference>
<evidence type="ECO:0000313" key="12">
    <source>
        <dbReference type="EMBL" id="SGY93104.1"/>
    </source>
</evidence>
<name>A0A090IG69_9GAMM</name>
<evidence type="ECO:0000256" key="4">
    <source>
        <dbReference type="ARBA" id="ARBA00011738"/>
    </source>
</evidence>
<comment type="similarity">
    <text evidence="3 10">Belongs to the class-II pyridoxal-phosphate-dependent aminotransferase family. BioF subfamily.</text>
</comment>
<evidence type="ECO:0000313" key="13">
    <source>
        <dbReference type="Proteomes" id="UP000183794"/>
    </source>
</evidence>
<dbReference type="GO" id="GO:0030170">
    <property type="term" value="F:pyridoxal phosphate binding"/>
    <property type="evidence" value="ECO:0007669"/>
    <property type="project" value="InterPro"/>
</dbReference>
<dbReference type="InterPro" id="IPR001917">
    <property type="entry name" value="Aminotrans_II_pyridoxalP_BS"/>
</dbReference>